<dbReference type="GO" id="GO:0030973">
    <property type="term" value="F:molybdate ion binding"/>
    <property type="evidence" value="ECO:0007669"/>
    <property type="project" value="TreeGrafter"/>
</dbReference>
<evidence type="ECO:0000313" key="6">
    <source>
        <dbReference type="EMBL" id="SFF26603.1"/>
    </source>
</evidence>
<accession>A0A1H6EKV9</accession>
<sequence>MPKLKSWRSRRPRGSAGAGWKAPQAHNPPSQPAPPRVLSGRLARTAPTPCIGLQQEEIPQSRRALRFRYPHRYAERVVHSSKVVAGALLALVLLAGCGQAGSEQQRTLTVLAAASLTESFDELGDRFTAEHPDVRVQFDYQGSSTLAEQIEQGRPADVFASADEKNMTKVRDLVGAPQTFATNQLTIVVPPGNPGGITSPADLAGDHAVVVCAPEVPCGSATRKVTQAAGVQIKPVSEENDVKSVLQKVVAGEADAGLVYVTDATAAGEKVQVIDFPEARQAVNAYPIATVSGAPEPELAAQFVEFARGPVGREILTRHGFGTP</sequence>
<feature type="region of interest" description="Disordered" evidence="4">
    <location>
        <begin position="1"/>
        <end position="38"/>
    </location>
</feature>
<dbReference type="Proteomes" id="UP000236729">
    <property type="component" value="Unassembled WGS sequence"/>
</dbReference>
<dbReference type="CDD" id="cd13538">
    <property type="entry name" value="PBP2_ModA_like_1"/>
    <property type="match status" value="1"/>
</dbReference>
<evidence type="ECO:0000313" key="7">
    <source>
        <dbReference type="Proteomes" id="UP000199690"/>
    </source>
</evidence>
<gene>
    <name evidence="5" type="ORF">SAMN02982929_07086</name>
    <name evidence="6" type="ORF">SAMN05216506_12436</name>
</gene>
<keyword evidence="7" id="KW-1185">Reference proteome</keyword>
<comment type="similarity">
    <text evidence="1">Belongs to the bacterial solute-binding protein ModA family.</text>
</comment>
<protein>
    <submittedName>
        <fullName evidence="5">Molybdate transport system substrate-binding protein</fullName>
    </submittedName>
</protein>
<dbReference type="EMBL" id="FNVB01000019">
    <property type="protein sequence ID" value="SEG98478.1"/>
    <property type="molecule type" value="Genomic_DNA"/>
</dbReference>
<proteinExistence type="inferred from homology"/>
<reference evidence="5" key="1">
    <citation type="submission" date="2016-10" db="EMBL/GenBank/DDBJ databases">
        <authorList>
            <person name="de Groot N.N."/>
        </authorList>
    </citation>
    <scope>NUCLEOTIDE SEQUENCE [LARGE SCALE GENOMIC DNA]</scope>
    <source>
        <strain evidence="5">ATCC 20501</strain>
    </source>
</reference>
<evidence type="ECO:0000256" key="3">
    <source>
        <dbReference type="ARBA" id="ARBA00022729"/>
    </source>
</evidence>
<evidence type="ECO:0000313" key="8">
    <source>
        <dbReference type="Proteomes" id="UP000236729"/>
    </source>
</evidence>
<dbReference type="Proteomes" id="UP000199690">
    <property type="component" value="Unassembled WGS sequence"/>
</dbReference>
<evidence type="ECO:0000313" key="5">
    <source>
        <dbReference type="EMBL" id="SEG98478.1"/>
    </source>
</evidence>
<evidence type="ECO:0000256" key="4">
    <source>
        <dbReference type="SAM" id="MobiDB-lite"/>
    </source>
</evidence>
<dbReference type="AlphaFoldDB" id="A0A1H6EKV9"/>
<dbReference type="PANTHER" id="PTHR30632:SF0">
    <property type="entry name" value="SULFATE-BINDING PROTEIN"/>
    <property type="match status" value="1"/>
</dbReference>
<dbReference type="SMR" id="A0A1H6EKV9"/>
<organism evidence="5 8">
    <name type="scientific">Saccharopolyspora kobensis</name>
    <dbReference type="NCBI Taxonomy" id="146035"/>
    <lineage>
        <taxon>Bacteria</taxon>
        <taxon>Bacillati</taxon>
        <taxon>Actinomycetota</taxon>
        <taxon>Actinomycetes</taxon>
        <taxon>Pseudonocardiales</taxon>
        <taxon>Pseudonocardiaceae</taxon>
        <taxon>Saccharopolyspora</taxon>
    </lineage>
</organism>
<evidence type="ECO:0000256" key="1">
    <source>
        <dbReference type="ARBA" id="ARBA00009175"/>
    </source>
</evidence>
<reference evidence="7 8" key="2">
    <citation type="submission" date="2016-10" db="EMBL/GenBank/DDBJ databases">
        <authorList>
            <person name="Varghese N."/>
            <person name="Submissions S."/>
        </authorList>
    </citation>
    <scope>NUCLEOTIDE SEQUENCE [LARGE SCALE GENOMIC DNA]</scope>
    <source>
        <strain evidence="8">ATCC 20501</strain>
        <strain evidence="6 7">CGMCC 4.3529</strain>
    </source>
</reference>
<dbReference type="InterPro" id="IPR050682">
    <property type="entry name" value="ModA/WtpA"/>
</dbReference>
<dbReference type="EMBL" id="FOME01000024">
    <property type="protein sequence ID" value="SFF26603.1"/>
    <property type="molecule type" value="Genomic_DNA"/>
</dbReference>
<accession>A0A1I2HB45</accession>
<dbReference type="GO" id="GO:0046872">
    <property type="term" value="F:metal ion binding"/>
    <property type="evidence" value="ECO:0007669"/>
    <property type="project" value="UniProtKB-KW"/>
</dbReference>
<keyword evidence="2" id="KW-0479">Metal-binding</keyword>
<dbReference type="NCBIfam" id="TIGR01256">
    <property type="entry name" value="modA"/>
    <property type="match status" value="1"/>
</dbReference>
<dbReference type="Pfam" id="PF13531">
    <property type="entry name" value="SBP_bac_11"/>
    <property type="match status" value="1"/>
</dbReference>
<keyword evidence="3" id="KW-0732">Signal</keyword>
<evidence type="ECO:0000256" key="2">
    <source>
        <dbReference type="ARBA" id="ARBA00022723"/>
    </source>
</evidence>
<dbReference type="Gene3D" id="3.40.190.10">
    <property type="entry name" value="Periplasmic binding protein-like II"/>
    <property type="match status" value="2"/>
</dbReference>
<name>A0A1H6EKV9_9PSEU</name>
<dbReference type="PANTHER" id="PTHR30632">
    <property type="entry name" value="MOLYBDATE-BINDING PERIPLASMIC PROTEIN"/>
    <property type="match status" value="1"/>
</dbReference>
<dbReference type="SUPFAM" id="SSF53850">
    <property type="entry name" value="Periplasmic binding protein-like II"/>
    <property type="match status" value="1"/>
</dbReference>
<dbReference type="GO" id="GO:0015689">
    <property type="term" value="P:molybdate ion transport"/>
    <property type="evidence" value="ECO:0007669"/>
    <property type="project" value="InterPro"/>
</dbReference>
<dbReference type="InterPro" id="IPR005950">
    <property type="entry name" value="ModA"/>
</dbReference>
<feature type="compositionally biased region" description="Basic residues" evidence="4">
    <location>
        <begin position="1"/>
        <end position="13"/>
    </location>
</feature>